<organism evidence="2 3">
    <name type="scientific">Marchantia polymorpha</name>
    <name type="common">Common liverwort</name>
    <name type="synonym">Marchantia aquatica</name>
    <dbReference type="NCBI Taxonomy" id="3197"/>
    <lineage>
        <taxon>Eukaryota</taxon>
        <taxon>Viridiplantae</taxon>
        <taxon>Streptophyta</taxon>
        <taxon>Embryophyta</taxon>
        <taxon>Marchantiophyta</taxon>
        <taxon>Marchantiopsida</taxon>
        <taxon>Marchantiidae</taxon>
        <taxon>Marchantiales</taxon>
        <taxon>Marchantiaceae</taxon>
        <taxon>Marchantia</taxon>
    </lineage>
</organism>
<sequence length="212" mass="23388">MPSPRTERKILLGRAARKPRARPRAFVTRASGREERPCGTRTRKGRIAIAPVQYRTRLLSGGGAPGPPPTRSVPCPPSTRATSRPRERLRLPRARPSDFHVLARRRNRAISRSEMAARLTAVVPTAELTETDSQRFAGEPIHGRVSRTGPGWGTGVWTDRGERGGWEDVVVVVVVVVVVDAGGAGARTWRRRRTSNPSQQRTRRTRTTGRGA</sequence>
<evidence type="ECO:0000256" key="1">
    <source>
        <dbReference type="SAM" id="MobiDB-lite"/>
    </source>
</evidence>
<evidence type="ECO:0000313" key="2">
    <source>
        <dbReference type="EMBL" id="PTQ47060.1"/>
    </source>
</evidence>
<name>A0A2R6XLR7_MARPO</name>
<feature type="region of interest" description="Disordered" evidence="1">
    <location>
        <begin position="188"/>
        <end position="212"/>
    </location>
</feature>
<dbReference type="Proteomes" id="UP000244005">
    <property type="component" value="Unassembled WGS sequence"/>
</dbReference>
<protein>
    <submittedName>
        <fullName evidence="2">Uncharacterized protein</fullName>
    </submittedName>
</protein>
<feature type="compositionally biased region" description="Basic and acidic residues" evidence="1">
    <location>
        <begin position="1"/>
        <end position="10"/>
    </location>
</feature>
<feature type="region of interest" description="Disordered" evidence="1">
    <location>
        <begin position="59"/>
        <end position="93"/>
    </location>
</feature>
<evidence type="ECO:0000313" key="3">
    <source>
        <dbReference type="Proteomes" id="UP000244005"/>
    </source>
</evidence>
<reference evidence="3" key="1">
    <citation type="journal article" date="2017" name="Cell">
        <title>Insights into land plant evolution garnered from the Marchantia polymorpha genome.</title>
        <authorList>
            <person name="Bowman J.L."/>
            <person name="Kohchi T."/>
            <person name="Yamato K.T."/>
            <person name="Jenkins J."/>
            <person name="Shu S."/>
            <person name="Ishizaki K."/>
            <person name="Yamaoka S."/>
            <person name="Nishihama R."/>
            <person name="Nakamura Y."/>
            <person name="Berger F."/>
            <person name="Adam C."/>
            <person name="Aki S.S."/>
            <person name="Althoff F."/>
            <person name="Araki T."/>
            <person name="Arteaga-Vazquez M.A."/>
            <person name="Balasubrmanian S."/>
            <person name="Barry K."/>
            <person name="Bauer D."/>
            <person name="Boehm C.R."/>
            <person name="Briginshaw L."/>
            <person name="Caballero-Perez J."/>
            <person name="Catarino B."/>
            <person name="Chen F."/>
            <person name="Chiyoda S."/>
            <person name="Chovatia M."/>
            <person name="Davies K.M."/>
            <person name="Delmans M."/>
            <person name="Demura T."/>
            <person name="Dierschke T."/>
            <person name="Dolan L."/>
            <person name="Dorantes-Acosta A.E."/>
            <person name="Eklund D.M."/>
            <person name="Florent S.N."/>
            <person name="Flores-Sandoval E."/>
            <person name="Fujiyama A."/>
            <person name="Fukuzawa H."/>
            <person name="Galik B."/>
            <person name="Grimanelli D."/>
            <person name="Grimwood J."/>
            <person name="Grossniklaus U."/>
            <person name="Hamada T."/>
            <person name="Haseloff J."/>
            <person name="Hetherington A.J."/>
            <person name="Higo A."/>
            <person name="Hirakawa Y."/>
            <person name="Hundley H.N."/>
            <person name="Ikeda Y."/>
            <person name="Inoue K."/>
            <person name="Inoue S.I."/>
            <person name="Ishida S."/>
            <person name="Jia Q."/>
            <person name="Kakita M."/>
            <person name="Kanazawa T."/>
            <person name="Kawai Y."/>
            <person name="Kawashima T."/>
            <person name="Kennedy M."/>
            <person name="Kinose K."/>
            <person name="Kinoshita T."/>
            <person name="Kohara Y."/>
            <person name="Koide E."/>
            <person name="Komatsu K."/>
            <person name="Kopischke S."/>
            <person name="Kubo M."/>
            <person name="Kyozuka J."/>
            <person name="Lagercrantz U."/>
            <person name="Lin S.S."/>
            <person name="Lindquist E."/>
            <person name="Lipzen A.M."/>
            <person name="Lu C.W."/>
            <person name="De Luna E."/>
            <person name="Martienssen R.A."/>
            <person name="Minamino N."/>
            <person name="Mizutani M."/>
            <person name="Mizutani M."/>
            <person name="Mochizuki N."/>
            <person name="Monte I."/>
            <person name="Mosher R."/>
            <person name="Nagasaki H."/>
            <person name="Nakagami H."/>
            <person name="Naramoto S."/>
            <person name="Nishitani K."/>
            <person name="Ohtani M."/>
            <person name="Okamoto T."/>
            <person name="Okumura M."/>
            <person name="Phillips J."/>
            <person name="Pollak B."/>
            <person name="Reinders A."/>
            <person name="Rovekamp M."/>
            <person name="Sano R."/>
            <person name="Sawa S."/>
            <person name="Schmid M.W."/>
            <person name="Shirakawa M."/>
            <person name="Solano R."/>
            <person name="Spunde A."/>
            <person name="Suetsugu N."/>
            <person name="Sugano S."/>
            <person name="Sugiyama A."/>
            <person name="Sun R."/>
            <person name="Suzuki Y."/>
            <person name="Takenaka M."/>
            <person name="Takezawa D."/>
            <person name="Tomogane H."/>
            <person name="Tsuzuki M."/>
            <person name="Ueda T."/>
            <person name="Umeda M."/>
            <person name="Ward J.M."/>
            <person name="Watanabe Y."/>
            <person name="Yazaki K."/>
            <person name="Yokoyama R."/>
            <person name="Yoshitake Y."/>
            <person name="Yotsui I."/>
            <person name="Zachgo S."/>
            <person name="Schmutz J."/>
        </authorList>
    </citation>
    <scope>NUCLEOTIDE SEQUENCE [LARGE SCALE GENOMIC DNA]</scope>
    <source>
        <strain evidence="3">Tak-1</strain>
    </source>
</reference>
<feature type="compositionally biased region" description="Basic and acidic residues" evidence="1">
    <location>
        <begin position="84"/>
        <end position="93"/>
    </location>
</feature>
<dbReference type="AlphaFoldDB" id="A0A2R6XLR7"/>
<keyword evidence="3" id="KW-1185">Reference proteome</keyword>
<gene>
    <name evidence="2" type="ORF">MARPO_0009s0149</name>
</gene>
<dbReference type="EMBL" id="KZ772681">
    <property type="protein sequence ID" value="PTQ47060.1"/>
    <property type="molecule type" value="Genomic_DNA"/>
</dbReference>
<accession>A0A2R6XLR7</accession>
<feature type="compositionally biased region" description="Basic residues" evidence="1">
    <location>
        <begin position="201"/>
        <end position="212"/>
    </location>
</feature>
<feature type="region of interest" description="Disordered" evidence="1">
    <location>
        <begin position="1"/>
        <end position="44"/>
    </location>
</feature>
<proteinExistence type="predicted"/>
<feature type="compositionally biased region" description="Pro residues" evidence="1">
    <location>
        <begin position="65"/>
        <end position="77"/>
    </location>
</feature>